<dbReference type="Pfam" id="PF07734">
    <property type="entry name" value="FBA_1"/>
    <property type="match status" value="1"/>
</dbReference>
<dbReference type="InterPro" id="IPR036047">
    <property type="entry name" value="F-box-like_dom_sf"/>
</dbReference>
<feature type="domain" description="F-box" evidence="1">
    <location>
        <begin position="16"/>
        <end position="66"/>
    </location>
</feature>
<dbReference type="InterPro" id="IPR017451">
    <property type="entry name" value="F-box-assoc_interact_dom"/>
</dbReference>
<keyword evidence="3" id="KW-1185">Reference proteome</keyword>
<dbReference type="PROSITE" id="PS50181">
    <property type="entry name" value="FBOX"/>
    <property type="match status" value="1"/>
</dbReference>
<name>A0A6J5WPU1_PRUAR</name>
<dbReference type="SMART" id="SM00256">
    <property type="entry name" value="FBOX"/>
    <property type="match status" value="1"/>
</dbReference>
<protein>
    <recommendedName>
        <fullName evidence="1">F-box domain-containing protein</fullName>
    </recommendedName>
</protein>
<sequence>MFNIEYQTKRRRDAQVSKIDDFPQEILFEIFTRLSVKSLLRSRCVCKSWKSLISNPDFMNAHLKRNVLKNACDYLVIHTGYDVSGFSVYDAEEFTKRFDLELPRPKHVSYAVYGSCNGVLCISATWRVNLASPIYLLNPSIRVFKKIPDCHILQTAHFVTLGFGFHERGDDYKVVRVVRFPRKKDFFAVEVYSLRLDTWRRITATPPVSQQARFPQPKCLFFNGFLYWITVEPSQHCTSIVSFDLDSEVFQKIMLPDILFGVASVPTVQVFEESLSLFHQRKDDNVWYCDIWVVEADTWTMNRTIRLPRCESVAWPLGIRTDNKFHLVRHVRNMQRDPIMVLCDPVLRRAKDTGISLSYHSQFVDAYREIMQAFLFGINMCTLKYQIIKRIRDAQVVMNHDLRLI</sequence>
<dbReference type="Proteomes" id="UP000507245">
    <property type="component" value="Unassembled WGS sequence"/>
</dbReference>
<dbReference type="SUPFAM" id="SSF117281">
    <property type="entry name" value="Kelch motif"/>
    <property type="match status" value="1"/>
</dbReference>
<dbReference type="CDD" id="cd22157">
    <property type="entry name" value="F-box_AtFBW1-like"/>
    <property type="match status" value="1"/>
</dbReference>
<dbReference type="InterPro" id="IPR006527">
    <property type="entry name" value="F-box-assoc_dom_typ1"/>
</dbReference>
<dbReference type="AlphaFoldDB" id="A0A6J5WPU1"/>
<dbReference type="InterPro" id="IPR015915">
    <property type="entry name" value="Kelch-typ_b-propeller"/>
</dbReference>
<accession>A0A6J5WPU1</accession>
<dbReference type="SUPFAM" id="SSF81383">
    <property type="entry name" value="F-box domain"/>
    <property type="match status" value="1"/>
</dbReference>
<evidence type="ECO:0000313" key="3">
    <source>
        <dbReference type="Proteomes" id="UP000507245"/>
    </source>
</evidence>
<dbReference type="Pfam" id="PF00646">
    <property type="entry name" value="F-box"/>
    <property type="match status" value="1"/>
</dbReference>
<proteinExistence type="predicted"/>
<dbReference type="PANTHER" id="PTHR31672">
    <property type="entry name" value="BNACNNG10540D PROTEIN"/>
    <property type="match status" value="1"/>
</dbReference>
<gene>
    <name evidence="2" type="ORF">ORAREDHAP_LOCUS18104</name>
</gene>
<evidence type="ECO:0000313" key="2">
    <source>
        <dbReference type="EMBL" id="CAB4302361.1"/>
    </source>
</evidence>
<dbReference type="NCBIfam" id="TIGR01640">
    <property type="entry name" value="F_box_assoc_1"/>
    <property type="match status" value="1"/>
</dbReference>
<organism evidence="2 3">
    <name type="scientific">Prunus armeniaca</name>
    <name type="common">Apricot</name>
    <name type="synonym">Armeniaca vulgaris</name>
    <dbReference type="NCBI Taxonomy" id="36596"/>
    <lineage>
        <taxon>Eukaryota</taxon>
        <taxon>Viridiplantae</taxon>
        <taxon>Streptophyta</taxon>
        <taxon>Embryophyta</taxon>
        <taxon>Tracheophyta</taxon>
        <taxon>Spermatophyta</taxon>
        <taxon>Magnoliopsida</taxon>
        <taxon>eudicotyledons</taxon>
        <taxon>Gunneridae</taxon>
        <taxon>Pentapetalae</taxon>
        <taxon>rosids</taxon>
        <taxon>fabids</taxon>
        <taxon>Rosales</taxon>
        <taxon>Rosaceae</taxon>
        <taxon>Amygdaloideae</taxon>
        <taxon>Amygdaleae</taxon>
        <taxon>Prunus</taxon>
    </lineage>
</organism>
<dbReference type="EMBL" id="CAEKKB010000003">
    <property type="protein sequence ID" value="CAB4302361.1"/>
    <property type="molecule type" value="Genomic_DNA"/>
</dbReference>
<dbReference type="InterPro" id="IPR001810">
    <property type="entry name" value="F-box_dom"/>
</dbReference>
<evidence type="ECO:0000259" key="1">
    <source>
        <dbReference type="PROSITE" id="PS50181"/>
    </source>
</evidence>
<dbReference type="InterPro" id="IPR050796">
    <property type="entry name" value="SCF_F-box_component"/>
</dbReference>
<dbReference type="Gene3D" id="1.20.1280.50">
    <property type="match status" value="1"/>
</dbReference>
<reference evidence="3" key="1">
    <citation type="journal article" date="2020" name="Genome Biol.">
        <title>Gamete binning: chromosome-level and haplotype-resolved genome assembly enabled by high-throughput single-cell sequencing of gamete genomes.</title>
        <authorList>
            <person name="Campoy J.A."/>
            <person name="Sun H."/>
            <person name="Goel M."/>
            <person name="Jiao W.-B."/>
            <person name="Folz-Donahue K."/>
            <person name="Wang N."/>
            <person name="Rubio M."/>
            <person name="Liu C."/>
            <person name="Kukat C."/>
            <person name="Ruiz D."/>
            <person name="Huettel B."/>
            <person name="Schneeberger K."/>
        </authorList>
    </citation>
    <scope>NUCLEOTIDE SEQUENCE [LARGE SCALE GENOMIC DNA]</scope>
    <source>
        <strain evidence="3">cv. Rojo Pasion</strain>
    </source>
</reference>
<dbReference type="OrthoDB" id="1166669at2759"/>
<dbReference type="PANTHER" id="PTHR31672:SF13">
    <property type="entry name" value="F-BOX PROTEIN CPR30-LIKE"/>
    <property type="match status" value="1"/>
</dbReference>